<dbReference type="Proteomes" id="UP000796761">
    <property type="component" value="Unassembled WGS sequence"/>
</dbReference>
<gene>
    <name evidence="2" type="ORF">HGM15179_020661</name>
</gene>
<evidence type="ECO:0000313" key="2">
    <source>
        <dbReference type="EMBL" id="TRZ06448.1"/>
    </source>
</evidence>
<organism evidence="2 3">
    <name type="scientific">Zosterops borbonicus</name>
    <dbReference type="NCBI Taxonomy" id="364589"/>
    <lineage>
        <taxon>Eukaryota</taxon>
        <taxon>Metazoa</taxon>
        <taxon>Chordata</taxon>
        <taxon>Craniata</taxon>
        <taxon>Vertebrata</taxon>
        <taxon>Euteleostomi</taxon>
        <taxon>Archelosauria</taxon>
        <taxon>Archosauria</taxon>
        <taxon>Dinosauria</taxon>
        <taxon>Saurischia</taxon>
        <taxon>Theropoda</taxon>
        <taxon>Coelurosauria</taxon>
        <taxon>Aves</taxon>
        <taxon>Neognathae</taxon>
        <taxon>Neoaves</taxon>
        <taxon>Telluraves</taxon>
        <taxon>Australaves</taxon>
        <taxon>Passeriformes</taxon>
        <taxon>Sylvioidea</taxon>
        <taxon>Zosteropidae</taxon>
        <taxon>Zosterops</taxon>
    </lineage>
</organism>
<evidence type="ECO:0000256" key="1">
    <source>
        <dbReference type="SAM" id="SignalP"/>
    </source>
</evidence>
<reference evidence="2" key="1">
    <citation type="submission" date="2019-04" db="EMBL/GenBank/DDBJ databases">
        <title>Genome assembly of Zosterops borbonicus 15179.</title>
        <authorList>
            <person name="Leroy T."/>
            <person name="Anselmetti Y."/>
            <person name="Tilak M.-K."/>
            <person name="Nabholz B."/>
        </authorList>
    </citation>
    <scope>NUCLEOTIDE SEQUENCE</scope>
    <source>
        <strain evidence="2">HGM_15179</strain>
        <tissue evidence="2">Muscle</tissue>
    </source>
</reference>
<dbReference type="InterPro" id="IPR005166">
    <property type="entry name" value="RSV_p95_env"/>
</dbReference>
<accession>A0A8K1D8T1</accession>
<sequence>MLWLELLVLNIVLTQGVNGVLNVDQRENMWVTWANRTGQDSFCLSLATPSSLFRTCLIGVPLRSMTELKKWTQAKIYSNLSEAWNAWCDRPIGSTRNHSETWCEVHEIQQNDLGAQVVAIAQDLKVISTEPQEFDLLGSVPGNYCLMFGHARQSKAGNTWLFTKSPLYYSYAEYCNNWTQLEAPTQDAARKLPPGIFLICGNRAWSAVPKRAAGGPCYFGKLSLFAPSLHQITRFSKAPR</sequence>
<keyword evidence="3" id="KW-1185">Reference proteome</keyword>
<feature type="chain" id="PRO_5035464123" evidence="1">
    <location>
        <begin position="20"/>
        <end position="240"/>
    </location>
</feature>
<protein>
    <submittedName>
        <fullName evidence="2">Uncharacterized protein</fullName>
    </submittedName>
</protein>
<evidence type="ECO:0000313" key="3">
    <source>
        <dbReference type="Proteomes" id="UP000796761"/>
    </source>
</evidence>
<dbReference type="AlphaFoldDB" id="A0A8K1D8T1"/>
<name>A0A8K1D8T1_9PASS</name>
<dbReference type="EMBL" id="SWJQ01002501">
    <property type="protein sequence ID" value="TRZ06448.1"/>
    <property type="molecule type" value="Genomic_DNA"/>
</dbReference>
<proteinExistence type="predicted"/>
<dbReference type="OrthoDB" id="9838443at2759"/>
<dbReference type="Pfam" id="PF03708">
    <property type="entry name" value="Avian_gp85"/>
    <property type="match status" value="1"/>
</dbReference>
<comment type="caution">
    <text evidence="2">The sequence shown here is derived from an EMBL/GenBank/DDBJ whole genome shotgun (WGS) entry which is preliminary data.</text>
</comment>
<keyword evidence="1" id="KW-0732">Signal</keyword>
<feature type="signal peptide" evidence="1">
    <location>
        <begin position="1"/>
        <end position="19"/>
    </location>
</feature>